<proteinExistence type="predicted"/>
<evidence type="ECO:0000313" key="2">
    <source>
        <dbReference type="Proteomes" id="UP000019143"/>
    </source>
</evidence>
<reference evidence="1 2" key="1">
    <citation type="submission" date="2014-01" db="EMBL/GenBank/DDBJ databases">
        <title>Genome sequence and analysis of Xanthomonas arboricola pv. pruni.</title>
        <authorList>
            <person name="Fujikawa T."/>
            <person name="Nakazono-Nagaoka E."/>
        </authorList>
    </citation>
    <scope>NUCLEOTIDE SEQUENCE [LARGE SCALE GENOMIC DNA]</scope>
    <source>
        <strain evidence="2">MAFF 311562</strain>
    </source>
</reference>
<organism evidence="1 2">
    <name type="scientific">Xanthomonas arboricola pv. pruni str. MAFF 311562</name>
    <dbReference type="NCBI Taxonomy" id="1414836"/>
    <lineage>
        <taxon>Bacteria</taxon>
        <taxon>Pseudomonadati</taxon>
        <taxon>Pseudomonadota</taxon>
        <taxon>Gammaproteobacteria</taxon>
        <taxon>Lysobacterales</taxon>
        <taxon>Lysobacteraceae</taxon>
        <taxon>Xanthomonas</taxon>
    </lineage>
</organism>
<name>W4RZW3_9XANT</name>
<gene>
    <name evidence="1" type="ORF">XPU_1204</name>
</gene>
<protein>
    <submittedName>
        <fullName evidence="1">Uncharacterized protein</fullName>
    </submittedName>
</protein>
<sequence length="77" mass="8090">MFGAVFALLERGRAEEDHLAMLDRSDPAHRKTAAIAGAIDVVDDRVVDIAGAQEIGMQGVRLAAVVHGGLRGGQRLA</sequence>
<dbReference type="EMBL" id="BAVB01000223">
    <property type="protein sequence ID" value="GAE49672.1"/>
    <property type="molecule type" value="Genomic_DNA"/>
</dbReference>
<dbReference type="AlphaFoldDB" id="W4RZW3"/>
<dbReference type="Proteomes" id="UP000019143">
    <property type="component" value="Unassembled WGS sequence"/>
</dbReference>
<accession>W4RZW3</accession>
<comment type="caution">
    <text evidence="1">The sequence shown here is derived from an EMBL/GenBank/DDBJ whole genome shotgun (WGS) entry which is preliminary data.</text>
</comment>
<evidence type="ECO:0000313" key="1">
    <source>
        <dbReference type="EMBL" id="GAE49672.1"/>
    </source>
</evidence>